<dbReference type="SUPFAM" id="SSF52540">
    <property type="entry name" value="P-loop containing nucleoside triphosphate hydrolases"/>
    <property type="match status" value="1"/>
</dbReference>
<dbReference type="InterPro" id="IPR027417">
    <property type="entry name" value="P-loop_NTPase"/>
</dbReference>
<dbReference type="Pfam" id="PF00005">
    <property type="entry name" value="ABC_tran"/>
    <property type="match status" value="1"/>
</dbReference>
<organism evidence="7 8">
    <name type="scientific">Serpens gallinarum</name>
    <dbReference type="NCBI Taxonomy" id="2763075"/>
    <lineage>
        <taxon>Bacteria</taxon>
        <taxon>Pseudomonadati</taxon>
        <taxon>Pseudomonadota</taxon>
        <taxon>Gammaproteobacteria</taxon>
        <taxon>Pseudomonadales</taxon>
        <taxon>Pseudomonadaceae</taxon>
        <taxon>Pseudomonas</taxon>
    </lineage>
</organism>
<keyword evidence="2" id="KW-0813">Transport</keyword>
<evidence type="ECO:0000259" key="6">
    <source>
        <dbReference type="PROSITE" id="PS50893"/>
    </source>
</evidence>
<keyword evidence="8" id="KW-1185">Reference proteome</keyword>
<dbReference type="GO" id="GO:0005524">
    <property type="term" value="F:ATP binding"/>
    <property type="evidence" value="ECO:0007669"/>
    <property type="project" value="UniProtKB-KW"/>
</dbReference>
<dbReference type="PANTHER" id="PTHR42711">
    <property type="entry name" value="ABC TRANSPORTER ATP-BINDING PROTEIN"/>
    <property type="match status" value="1"/>
</dbReference>
<dbReference type="Proteomes" id="UP000611945">
    <property type="component" value="Unassembled WGS sequence"/>
</dbReference>
<evidence type="ECO:0000256" key="1">
    <source>
        <dbReference type="ARBA" id="ARBA00005417"/>
    </source>
</evidence>
<evidence type="ECO:0000256" key="4">
    <source>
        <dbReference type="ARBA" id="ARBA00022741"/>
    </source>
</evidence>
<gene>
    <name evidence="7" type="ORF">H9642_11970</name>
</gene>
<evidence type="ECO:0000256" key="2">
    <source>
        <dbReference type="ARBA" id="ARBA00022448"/>
    </source>
</evidence>
<dbReference type="EMBL" id="JACSQG010000006">
    <property type="protein sequence ID" value="MBD7977905.1"/>
    <property type="molecule type" value="Genomic_DNA"/>
</dbReference>
<dbReference type="InterPro" id="IPR003593">
    <property type="entry name" value="AAA+_ATPase"/>
</dbReference>
<accession>A0ABR8TQ63</accession>
<proteinExistence type="inferred from homology"/>
<keyword evidence="3" id="KW-0536">Nodulation</keyword>
<dbReference type="RefSeq" id="WP_251836684.1">
    <property type="nucleotide sequence ID" value="NZ_JACSQG010000006.1"/>
</dbReference>
<comment type="caution">
    <text evidence="7">The sequence shown here is derived from an EMBL/GenBank/DDBJ whole genome shotgun (WGS) entry which is preliminary data.</text>
</comment>
<evidence type="ECO:0000313" key="7">
    <source>
        <dbReference type="EMBL" id="MBD7977905.1"/>
    </source>
</evidence>
<dbReference type="PANTHER" id="PTHR42711:SF5">
    <property type="entry name" value="ABC TRANSPORTER ATP-BINDING PROTEIN NATA"/>
    <property type="match status" value="1"/>
</dbReference>
<protein>
    <submittedName>
        <fullName evidence="7">ABC transporter ATP-binding protein</fullName>
    </submittedName>
</protein>
<name>A0ABR8TQ63_9PSED</name>
<keyword evidence="4" id="KW-0547">Nucleotide-binding</keyword>
<dbReference type="Gene3D" id="3.40.50.300">
    <property type="entry name" value="P-loop containing nucleotide triphosphate hydrolases"/>
    <property type="match status" value="1"/>
</dbReference>
<evidence type="ECO:0000256" key="3">
    <source>
        <dbReference type="ARBA" id="ARBA00022458"/>
    </source>
</evidence>
<reference evidence="7 8" key="1">
    <citation type="submission" date="2020-08" db="EMBL/GenBank/DDBJ databases">
        <title>A Genomic Blueprint of the Chicken Gut Microbiome.</title>
        <authorList>
            <person name="Gilroy R."/>
            <person name="Ravi A."/>
            <person name="Getino M."/>
            <person name="Pursley I."/>
            <person name="Horton D.L."/>
            <person name="Alikhan N.-F."/>
            <person name="Baker D."/>
            <person name="Gharbi K."/>
            <person name="Hall N."/>
            <person name="Watson M."/>
            <person name="Adriaenssens E.M."/>
            <person name="Foster-Nyarko E."/>
            <person name="Jarju S."/>
            <person name="Secka A."/>
            <person name="Antonio M."/>
            <person name="Oren A."/>
            <person name="Chaudhuri R."/>
            <person name="La Ragione R.M."/>
            <person name="Hildebrand F."/>
            <person name="Pallen M.J."/>
        </authorList>
    </citation>
    <scope>NUCLEOTIDE SEQUENCE [LARGE SCALE GENOMIC DNA]</scope>
    <source>
        <strain evidence="7 8">Sa2CUA2</strain>
    </source>
</reference>
<sequence length="310" mass="32941">MTKPALAVENLTVTYSGRAAVADVGFSVESGSILGVVGPNGAGKSSLVKAVTGKLSPAKGAIFILGERVKPGQAYRHSIGYAPQMPGLYSHLTCAENLTVFARWARIPKAQVPAAVATGLEEIDLCDRHNTLASQLSGGMRQRLHVAVALLAQPTLIVLDEPTSGVDLAARAKIHEVVRGRARQGSAVMMVSHELSEVAALCDRVAIFAEGRLVALDSPDTLVRKYVGGSKLFTVQVSPSVPVDITEQLHVLGWRPVEHSGRWTAYTDENPSAFLKRLDQCAGEHVQEVNIARPGLADVMRELLAAESAS</sequence>
<dbReference type="SMART" id="SM00382">
    <property type="entry name" value="AAA"/>
    <property type="match status" value="1"/>
</dbReference>
<keyword evidence="5 7" id="KW-0067">ATP-binding</keyword>
<comment type="similarity">
    <text evidence="1">Belongs to the ABC transporter superfamily.</text>
</comment>
<dbReference type="InterPro" id="IPR050763">
    <property type="entry name" value="ABC_transporter_ATP-binding"/>
</dbReference>
<dbReference type="PROSITE" id="PS50893">
    <property type="entry name" value="ABC_TRANSPORTER_2"/>
    <property type="match status" value="1"/>
</dbReference>
<dbReference type="InterPro" id="IPR003439">
    <property type="entry name" value="ABC_transporter-like_ATP-bd"/>
</dbReference>
<evidence type="ECO:0000256" key="5">
    <source>
        <dbReference type="ARBA" id="ARBA00022840"/>
    </source>
</evidence>
<evidence type="ECO:0000313" key="8">
    <source>
        <dbReference type="Proteomes" id="UP000611945"/>
    </source>
</evidence>
<feature type="domain" description="ABC transporter" evidence="6">
    <location>
        <begin position="6"/>
        <end position="235"/>
    </location>
</feature>